<name>A0ABT5X7H7_9EURY</name>
<organism evidence="1 2">
    <name type="scientific">Candidatus Methanocrinis natronophilus</name>
    <dbReference type="NCBI Taxonomy" id="3033396"/>
    <lineage>
        <taxon>Archaea</taxon>
        <taxon>Methanobacteriati</taxon>
        <taxon>Methanobacteriota</taxon>
        <taxon>Stenosarchaea group</taxon>
        <taxon>Methanomicrobia</taxon>
        <taxon>Methanotrichales</taxon>
        <taxon>Methanotrichaceae</taxon>
        <taxon>Methanocrinis</taxon>
    </lineage>
</organism>
<reference evidence="1 2" key="1">
    <citation type="submission" date="2023-03" db="EMBL/GenBank/DDBJ databases">
        <title>WGS of Methanotrichaceae archaeon Mx.</title>
        <authorList>
            <person name="Sorokin D.Y."/>
            <person name="Merkel A.Y."/>
        </authorList>
    </citation>
    <scope>NUCLEOTIDE SEQUENCE [LARGE SCALE GENOMIC DNA]</scope>
    <source>
        <strain evidence="1 2">Mx</strain>
    </source>
</reference>
<keyword evidence="2" id="KW-1185">Reference proteome</keyword>
<dbReference type="Proteomes" id="UP001220010">
    <property type="component" value="Unassembled WGS sequence"/>
</dbReference>
<dbReference type="EMBL" id="JARFPK010000015">
    <property type="protein sequence ID" value="MDF0590608.1"/>
    <property type="molecule type" value="Genomic_DNA"/>
</dbReference>
<gene>
    <name evidence="1" type="ORF">P0O15_05395</name>
</gene>
<sequence>MLLAFSLAFNPLFLATALGEEDYLGVLGPRGVVAKANYSEYGSAFEEFMTGPTERNLSSYPDYLVEFLEGRDEPPIANYSQYTPAFEEFMNLSKRSKLYPSSYPDYLIRFLNDTQEPLRINYTRYSPAFEEFMNATREGRENLTSYPDYLRWFLNR</sequence>
<accession>A0ABT5X7H7</accession>
<evidence type="ECO:0000313" key="2">
    <source>
        <dbReference type="Proteomes" id="UP001220010"/>
    </source>
</evidence>
<evidence type="ECO:0000313" key="1">
    <source>
        <dbReference type="EMBL" id="MDF0590608.1"/>
    </source>
</evidence>
<comment type="caution">
    <text evidence="1">The sequence shown here is derived from an EMBL/GenBank/DDBJ whole genome shotgun (WGS) entry which is preliminary data.</text>
</comment>
<dbReference type="RefSeq" id="WP_316966356.1">
    <property type="nucleotide sequence ID" value="NZ_JARFPK010000015.1"/>
</dbReference>
<protein>
    <submittedName>
        <fullName evidence="1">Uncharacterized protein</fullName>
    </submittedName>
</protein>
<proteinExistence type="predicted"/>